<feature type="compositionally biased region" description="Basic and acidic residues" evidence="1">
    <location>
        <begin position="1"/>
        <end position="11"/>
    </location>
</feature>
<dbReference type="Proteomes" id="UP000007800">
    <property type="component" value="Unassembled WGS sequence"/>
</dbReference>
<evidence type="ECO:0000313" key="2">
    <source>
        <dbReference type="EMBL" id="EER01754.1"/>
    </source>
</evidence>
<dbReference type="AlphaFoldDB" id="C5LND8"/>
<dbReference type="RefSeq" id="XP_002769036.1">
    <property type="nucleotide sequence ID" value="XM_002768990.1"/>
</dbReference>
<proteinExistence type="predicted"/>
<dbReference type="GeneID" id="9040337"/>
<gene>
    <name evidence="2" type="ORF">Pmar_PMAR018684</name>
</gene>
<feature type="region of interest" description="Disordered" evidence="1">
    <location>
        <begin position="192"/>
        <end position="229"/>
    </location>
</feature>
<protein>
    <submittedName>
        <fullName evidence="2">Uncharacterized protein</fullName>
    </submittedName>
</protein>
<evidence type="ECO:0000313" key="3">
    <source>
        <dbReference type="Proteomes" id="UP000007800"/>
    </source>
</evidence>
<sequence>MSVNNNRERRLSLSSGSPSVGEELMLPIGRRGQSAEKEDSNALLPIVSRTSQQYLKQAIESHEGSSGSTIADSVGDADEEEEAMIASLYSDPAASGDKTARRASSTFLLTGLPQEFGCISTDTEDSSSGRVAAAPKRVRFGCRSPRTVMVKNDSSGELSRRTTNVLRRYRSSSVITVVHVYDDVAVYDPAAAEEEEGEGFNESMFLDEEEEESSDGAEEEEETPTPPRVFRRAQSAPANVLIHSDVVVAALLSPIRRSTPCDPSSPCRTITCGIDRHVLPGRRHSVGEVIRRSIEEGGKRNPFLMAAMEENRPTYWRRRHVSCAIHS</sequence>
<accession>C5LND8</accession>
<name>C5LND8_PERM5</name>
<dbReference type="EMBL" id="GG683768">
    <property type="protein sequence ID" value="EER01754.1"/>
    <property type="molecule type" value="Genomic_DNA"/>
</dbReference>
<feature type="compositionally biased region" description="Acidic residues" evidence="1">
    <location>
        <begin position="192"/>
        <end position="223"/>
    </location>
</feature>
<keyword evidence="3" id="KW-1185">Reference proteome</keyword>
<evidence type="ECO:0000256" key="1">
    <source>
        <dbReference type="SAM" id="MobiDB-lite"/>
    </source>
</evidence>
<dbReference type="OMA" id="CISTDTE"/>
<dbReference type="OrthoDB" id="447115at2759"/>
<dbReference type="InParanoid" id="C5LND8"/>
<feature type="region of interest" description="Disordered" evidence="1">
    <location>
        <begin position="1"/>
        <end position="24"/>
    </location>
</feature>
<organism evidence="3">
    <name type="scientific">Perkinsus marinus (strain ATCC 50983 / TXsc)</name>
    <dbReference type="NCBI Taxonomy" id="423536"/>
    <lineage>
        <taxon>Eukaryota</taxon>
        <taxon>Sar</taxon>
        <taxon>Alveolata</taxon>
        <taxon>Perkinsozoa</taxon>
        <taxon>Perkinsea</taxon>
        <taxon>Perkinsida</taxon>
        <taxon>Perkinsidae</taxon>
        <taxon>Perkinsus</taxon>
    </lineage>
</organism>
<reference evidence="2 3" key="1">
    <citation type="submission" date="2008-07" db="EMBL/GenBank/DDBJ databases">
        <authorList>
            <person name="El-Sayed N."/>
            <person name="Caler E."/>
            <person name="Inman J."/>
            <person name="Amedeo P."/>
            <person name="Hass B."/>
            <person name="Wortman J."/>
        </authorList>
    </citation>
    <scope>NUCLEOTIDE SEQUENCE [LARGE SCALE GENOMIC DNA]</scope>
    <source>
        <strain evidence="3">ATCC 50983 / TXsc</strain>
    </source>
</reference>